<evidence type="ECO:0000313" key="3">
    <source>
        <dbReference type="Proteomes" id="UP000655830"/>
    </source>
</evidence>
<proteinExistence type="predicted"/>
<dbReference type="Proteomes" id="UP000655830">
    <property type="component" value="Unassembled WGS sequence"/>
</dbReference>
<sequence>MKKFAWILLGSILLTGCSTYQEVSMMTTYSEEEPSSMYGKEEAEDVGSQAYYVVEDTILNQTKRVADEFNKKYNDYYYEFDSSGRALQIDWEFFQENNLKPEDSEWAEKLDEVFPGIQDFMKKVGAEESNRNPQHIVINNAAIRIKPAHLYKDVEGRSYNYSSYMDIENEPLTLVDEYFKQLAEVVPKDKFVVYTPYVMGETKLLRFSTPSLNNRSYMTLYDEQGKVDATYYEEKAVGYQLFIEDDQIQKVRVIFNKIKDEEIDLSYFEPLLSWCKNEWNMEASELEEVNALVEQVIQGKKGSKKGSFGNYEYSYKAKQNNRFRYSAIDQSEYKEMSIEFVIEPKSNR</sequence>
<dbReference type="PROSITE" id="PS51257">
    <property type="entry name" value="PROKAR_LIPOPROTEIN"/>
    <property type="match status" value="1"/>
</dbReference>
<evidence type="ECO:0000313" key="2">
    <source>
        <dbReference type="EMBL" id="MBC8579079.1"/>
    </source>
</evidence>
<comment type="caution">
    <text evidence="2">The sequence shown here is derived from an EMBL/GenBank/DDBJ whole genome shotgun (WGS) entry which is preliminary data.</text>
</comment>
<keyword evidence="3" id="KW-1185">Reference proteome</keyword>
<reference evidence="2" key="1">
    <citation type="submission" date="2020-08" db="EMBL/GenBank/DDBJ databases">
        <title>Genome public.</title>
        <authorList>
            <person name="Liu C."/>
            <person name="Sun Q."/>
        </authorList>
    </citation>
    <scope>NUCLEOTIDE SEQUENCE</scope>
    <source>
        <strain evidence="2">NSJ-12</strain>
    </source>
</reference>
<feature type="signal peptide" evidence="1">
    <location>
        <begin position="1"/>
        <end position="20"/>
    </location>
</feature>
<dbReference type="RefSeq" id="WP_249332231.1">
    <property type="nucleotide sequence ID" value="NZ_JACRSY010000007.1"/>
</dbReference>
<dbReference type="AlphaFoldDB" id="A0A926EEZ7"/>
<dbReference type="EMBL" id="JACRSY010000007">
    <property type="protein sequence ID" value="MBC8579079.1"/>
    <property type="molecule type" value="Genomic_DNA"/>
</dbReference>
<name>A0A926EEZ7_9FIRM</name>
<protein>
    <submittedName>
        <fullName evidence="2">Uncharacterized protein</fullName>
    </submittedName>
</protein>
<organism evidence="2 3">
    <name type="scientific">Zhenhengia yiwuensis</name>
    <dbReference type="NCBI Taxonomy" id="2763666"/>
    <lineage>
        <taxon>Bacteria</taxon>
        <taxon>Bacillati</taxon>
        <taxon>Bacillota</taxon>
        <taxon>Clostridia</taxon>
        <taxon>Lachnospirales</taxon>
        <taxon>Lachnospiraceae</taxon>
        <taxon>Zhenhengia</taxon>
    </lineage>
</organism>
<evidence type="ECO:0000256" key="1">
    <source>
        <dbReference type="SAM" id="SignalP"/>
    </source>
</evidence>
<keyword evidence="1" id="KW-0732">Signal</keyword>
<gene>
    <name evidence="2" type="ORF">H8718_05960</name>
</gene>
<accession>A0A926EEZ7</accession>
<feature type="chain" id="PRO_5039433876" evidence="1">
    <location>
        <begin position="21"/>
        <end position="348"/>
    </location>
</feature>